<reference evidence="1" key="1">
    <citation type="submission" date="2021-06" db="EMBL/GenBank/DDBJ databases">
        <authorList>
            <person name="Kallberg Y."/>
            <person name="Tangrot J."/>
            <person name="Rosling A."/>
        </authorList>
    </citation>
    <scope>NUCLEOTIDE SEQUENCE</scope>
    <source>
        <strain evidence="1">IL203A</strain>
    </source>
</reference>
<keyword evidence="2" id="KW-1185">Reference proteome</keyword>
<evidence type="ECO:0000313" key="2">
    <source>
        <dbReference type="Proteomes" id="UP000789702"/>
    </source>
</evidence>
<accession>A0ACA9LAK7</accession>
<organism evidence="1 2">
    <name type="scientific">Dentiscutata heterogama</name>
    <dbReference type="NCBI Taxonomy" id="1316150"/>
    <lineage>
        <taxon>Eukaryota</taxon>
        <taxon>Fungi</taxon>
        <taxon>Fungi incertae sedis</taxon>
        <taxon>Mucoromycota</taxon>
        <taxon>Glomeromycotina</taxon>
        <taxon>Glomeromycetes</taxon>
        <taxon>Diversisporales</taxon>
        <taxon>Gigasporaceae</taxon>
        <taxon>Dentiscutata</taxon>
    </lineage>
</organism>
<proteinExistence type="predicted"/>
<comment type="caution">
    <text evidence="1">The sequence shown here is derived from an EMBL/GenBank/DDBJ whole genome shotgun (WGS) entry which is preliminary data.</text>
</comment>
<dbReference type="Proteomes" id="UP000789702">
    <property type="component" value="Unassembled WGS sequence"/>
</dbReference>
<protein>
    <submittedName>
        <fullName evidence="1">13544_t:CDS:1</fullName>
    </submittedName>
</protein>
<gene>
    <name evidence="1" type="ORF">DHETER_LOCUS3579</name>
</gene>
<dbReference type="EMBL" id="CAJVPU010003130">
    <property type="protein sequence ID" value="CAG8513635.1"/>
    <property type="molecule type" value="Genomic_DNA"/>
</dbReference>
<sequence>MAQEDMLIDYDYMDLGHEATSKLWSPTYKHFKYNEKTKKWKYDYCIKAYEKRDTSTFWKHLRSKHLDKINNIPEEISELSEKISKLSFTIDTWTSANYLPFLGISAHWINNNLNLQSVVLDFCYLPGSHTGKNLTSKFLEVLSDFNLNSKYISSNKNINFNIKNQHIRCFAHIINLVARDLIKELYIKIEFDNDNDILKDKDIEKLNNIIFRYFKDATDYAEDKLNDTIKNNTEQIIKNTANAAKNKILKYYLFTDKDLYKISINPRLKLEYFKNNNFNSTYITEAKKLIFKIWNQEYKEKYPNMLQQKRNDSNNKHDNIFLHVFKQRKVDYTNKLEDYLSASIKNKNIDILLWWKLQVITYPNLTRMAQNYLAILATSAPIERIFSNATDLITPKRNNLKSKTINKLICLKSWLKLNSSKLD</sequence>
<name>A0ACA9LAK7_9GLOM</name>
<evidence type="ECO:0000313" key="1">
    <source>
        <dbReference type="EMBL" id="CAG8513635.1"/>
    </source>
</evidence>